<evidence type="ECO:0000313" key="2">
    <source>
        <dbReference type="Proteomes" id="UP000192573"/>
    </source>
</evidence>
<reference evidence="1 2" key="1">
    <citation type="submission" date="2017-03" db="EMBL/GenBank/DDBJ databases">
        <authorList>
            <person name="Afonso C.L."/>
            <person name="Miller P.J."/>
            <person name="Scott M.A."/>
            <person name="Spackman E."/>
            <person name="Goraichik I."/>
            <person name="Dimitrov K.M."/>
            <person name="Suarez D.L."/>
            <person name="Swayne D.E."/>
        </authorList>
    </citation>
    <scope>NUCLEOTIDE SEQUENCE [LARGE SCALE GENOMIC DNA]</scope>
    <source>
        <strain evidence="1 2">ATCC 51113</strain>
    </source>
</reference>
<protein>
    <submittedName>
        <fullName evidence="1">Lysine-N-methylase</fullName>
    </submittedName>
</protein>
<organism evidence="1 2">
    <name type="scientific">Citrobacter braakii</name>
    <dbReference type="NCBI Taxonomy" id="57706"/>
    <lineage>
        <taxon>Bacteria</taxon>
        <taxon>Pseudomonadati</taxon>
        <taxon>Pseudomonadota</taxon>
        <taxon>Gammaproteobacteria</taxon>
        <taxon>Enterobacterales</taxon>
        <taxon>Enterobacteriaceae</taxon>
        <taxon>Citrobacter</taxon>
        <taxon>Citrobacter freundii complex</taxon>
    </lineage>
</organism>
<sequence>MSMIDCYEPDFVRLFLSHHPDSALLAEMRWKTEVRQSLVLTDPASCQAALGDPNAFVLHTSQCAADADSPALSPRDQVLNQSALHTITLPGLSPELRLYALGIMLSFSEKCPGDSDPMLEKLASLPQVLAAHAQSGKLQEQFVQLPSLPQLQRELITQMGSCEFNWDRLPESTRKLTLPLQVSLLMLQDANSEAMLQQQLQDQWLNTYERYFAHDAWIFSNYLIYRLYHDTFPQHESESALQRFFWLVADIFMLRTLFCLWTMDDSTLSHDEIYALFALFEAWRNSENARSLRQHILDMLPGDPLLSAFSLITR</sequence>
<name>A0A1V8NUX9_CITBR</name>
<comment type="caution">
    <text evidence="1">The sequence shown here is derived from an EMBL/GenBank/DDBJ whole genome shotgun (WGS) entry which is preliminary data.</text>
</comment>
<dbReference type="GO" id="GO:0032259">
    <property type="term" value="P:methylation"/>
    <property type="evidence" value="ECO:0007669"/>
    <property type="project" value="UniProtKB-KW"/>
</dbReference>
<dbReference type="Proteomes" id="UP000192573">
    <property type="component" value="Unassembled WGS sequence"/>
</dbReference>
<dbReference type="GO" id="GO:0008168">
    <property type="term" value="F:methyltransferase activity"/>
    <property type="evidence" value="ECO:0007669"/>
    <property type="project" value="UniProtKB-KW"/>
</dbReference>
<keyword evidence="1" id="KW-0489">Methyltransferase</keyword>
<dbReference type="RefSeq" id="WP_080859967.1">
    <property type="nucleotide sequence ID" value="NZ_CP077405.1"/>
</dbReference>
<dbReference type="AlphaFoldDB" id="A0A1V8NUX9"/>
<accession>A0A1V8NUX9</accession>
<dbReference type="EMBL" id="NAEW01000012">
    <property type="protein sequence ID" value="OQM40225.1"/>
    <property type="molecule type" value="Genomic_DNA"/>
</dbReference>
<gene>
    <name evidence="1" type="ORF">BZK42_20425</name>
</gene>
<keyword evidence="1" id="KW-0808">Transferase</keyword>
<evidence type="ECO:0000313" key="1">
    <source>
        <dbReference type="EMBL" id="OQM40225.1"/>
    </source>
</evidence>
<proteinExistence type="predicted"/>